<dbReference type="EMBL" id="CP069188">
    <property type="protein sequence ID" value="QRV16660.1"/>
    <property type="molecule type" value="Genomic_DNA"/>
</dbReference>
<name>A0A8T8E5A0_9EURY</name>
<proteinExistence type="predicted"/>
<evidence type="ECO:0000313" key="3">
    <source>
        <dbReference type="Proteomes" id="UP000637819"/>
    </source>
</evidence>
<feature type="transmembrane region" description="Helical" evidence="1">
    <location>
        <begin position="7"/>
        <end position="28"/>
    </location>
</feature>
<organism evidence="2 3">
    <name type="scientific">Haloterrigena salifodinae</name>
    <dbReference type="NCBI Taxonomy" id="2675099"/>
    <lineage>
        <taxon>Archaea</taxon>
        <taxon>Methanobacteriati</taxon>
        <taxon>Methanobacteriota</taxon>
        <taxon>Stenosarchaea group</taxon>
        <taxon>Halobacteria</taxon>
        <taxon>Halobacteriales</taxon>
        <taxon>Natrialbaceae</taxon>
        <taxon>Haloterrigena</taxon>
    </lineage>
</organism>
<protein>
    <submittedName>
        <fullName evidence="2">Uncharacterized protein</fullName>
    </submittedName>
</protein>
<evidence type="ECO:0000256" key="1">
    <source>
        <dbReference type="SAM" id="Phobius"/>
    </source>
</evidence>
<accession>A0A8T8E5A0</accession>
<dbReference type="RefSeq" id="WP_204748875.1">
    <property type="nucleotide sequence ID" value="NZ_CP069188.1"/>
</dbReference>
<dbReference type="GeneID" id="62874908"/>
<feature type="transmembrane region" description="Helical" evidence="1">
    <location>
        <begin position="40"/>
        <end position="58"/>
    </location>
</feature>
<evidence type="ECO:0000313" key="2">
    <source>
        <dbReference type="EMBL" id="QRV16660.1"/>
    </source>
</evidence>
<keyword evidence="3" id="KW-1185">Reference proteome</keyword>
<sequence>MDIGTMIRTGLLALVAMLGVPAAVYFGLRGPLDVGTANTLALGSSVTIALAIVALLLWQKE</sequence>
<reference evidence="2 3" key="1">
    <citation type="submission" date="2021-01" db="EMBL/GenBank/DDBJ databases">
        <title>Genome Sequence and Methylation Pattern of Haloterrigena salifodinae BOL5-1, An Extremely Halophilic Archaeon from a Bolivian Salt Mine.</title>
        <authorList>
            <person name="DasSarma P."/>
            <person name="Anton B.P."/>
            <person name="DasSarma S.L."/>
            <person name="von Ehrenheim H.A.L."/>
            <person name="Martinez F.L."/>
            <person name="Guzman D."/>
            <person name="Roberts R.J."/>
            <person name="DasSarma S."/>
        </authorList>
    </citation>
    <scope>NUCLEOTIDE SEQUENCE [LARGE SCALE GENOMIC DNA]</scope>
    <source>
        <strain evidence="2 3">BOL5-1</strain>
    </source>
</reference>
<keyword evidence="1" id="KW-0472">Membrane</keyword>
<gene>
    <name evidence="2" type="ORF">JMJ58_07250</name>
</gene>
<dbReference type="KEGG" id="hsal:JMJ58_07250"/>
<keyword evidence="1" id="KW-1133">Transmembrane helix</keyword>
<dbReference type="Proteomes" id="UP000637819">
    <property type="component" value="Chromosome"/>
</dbReference>
<keyword evidence="1" id="KW-0812">Transmembrane</keyword>
<dbReference type="AlphaFoldDB" id="A0A8T8E5A0"/>